<keyword evidence="2" id="KW-1185">Reference proteome</keyword>
<name>A0A9W8DSI5_9FUNG</name>
<reference evidence="1" key="1">
    <citation type="submission" date="2022-07" db="EMBL/GenBank/DDBJ databases">
        <title>Phylogenomic reconstructions and comparative analyses of Kickxellomycotina fungi.</title>
        <authorList>
            <person name="Reynolds N.K."/>
            <person name="Stajich J.E."/>
            <person name="Barry K."/>
            <person name="Grigoriev I.V."/>
            <person name="Crous P."/>
            <person name="Smith M.E."/>
        </authorList>
    </citation>
    <scope>NUCLEOTIDE SEQUENCE</scope>
    <source>
        <strain evidence="1">RSA 861</strain>
    </source>
</reference>
<evidence type="ECO:0000313" key="1">
    <source>
        <dbReference type="EMBL" id="KAJ1923153.1"/>
    </source>
</evidence>
<comment type="caution">
    <text evidence="1">The sequence shown here is derived from an EMBL/GenBank/DDBJ whole genome shotgun (WGS) entry which is preliminary data.</text>
</comment>
<gene>
    <name evidence="1" type="ORF">IWQ60_006055</name>
</gene>
<proteinExistence type="predicted"/>
<dbReference type="EMBL" id="JANBPT010000351">
    <property type="protein sequence ID" value="KAJ1923153.1"/>
    <property type="molecule type" value="Genomic_DNA"/>
</dbReference>
<accession>A0A9W8DSI5</accession>
<dbReference type="Proteomes" id="UP001150569">
    <property type="component" value="Unassembled WGS sequence"/>
</dbReference>
<dbReference type="AlphaFoldDB" id="A0A9W8DSI5"/>
<sequence length="126" mass="14345">MKKATDFLAKLASLGLTEAALTRVLRSSRVRDFLQGTAEIYHMAERIDRSLEGSRRAFTASAGQRLADRIRECHLARHFVGHWTEKHHPCELTIRNPPATRARTGIGHEGHRYHAACINYYLHCVL</sequence>
<evidence type="ECO:0000313" key="2">
    <source>
        <dbReference type="Proteomes" id="UP001150569"/>
    </source>
</evidence>
<protein>
    <submittedName>
        <fullName evidence="1">Uncharacterized protein</fullName>
    </submittedName>
</protein>
<organism evidence="1 2">
    <name type="scientific">Tieghemiomyces parasiticus</name>
    <dbReference type="NCBI Taxonomy" id="78921"/>
    <lineage>
        <taxon>Eukaryota</taxon>
        <taxon>Fungi</taxon>
        <taxon>Fungi incertae sedis</taxon>
        <taxon>Zoopagomycota</taxon>
        <taxon>Kickxellomycotina</taxon>
        <taxon>Dimargaritomycetes</taxon>
        <taxon>Dimargaritales</taxon>
        <taxon>Dimargaritaceae</taxon>
        <taxon>Tieghemiomyces</taxon>
    </lineage>
</organism>